<evidence type="ECO:0000256" key="6">
    <source>
        <dbReference type="ARBA" id="ARBA00022741"/>
    </source>
</evidence>
<evidence type="ECO:0000256" key="8">
    <source>
        <dbReference type="ARBA" id="ARBA00022840"/>
    </source>
</evidence>
<dbReference type="Gene3D" id="1.10.510.10">
    <property type="entry name" value="Transferase(Phosphotransferase) domain 1"/>
    <property type="match status" value="1"/>
</dbReference>
<reference evidence="17 18" key="1">
    <citation type="journal article" date="2018" name="Nat. Genet.">
        <title>The Rosa genome provides new insights in the design of modern roses.</title>
        <authorList>
            <person name="Bendahmane M."/>
        </authorList>
    </citation>
    <scope>NUCLEOTIDE SEQUENCE [LARGE SCALE GENOMIC DNA]</scope>
    <source>
        <strain evidence="18">cv. Old Blush</strain>
    </source>
</reference>
<dbReference type="PROSITE" id="PS50927">
    <property type="entry name" value="BULB_LECTIN"/>
    <property type="match status" value="1"/>
</dbReference>
<keyword evidence="14" id="KW-0812">Transmembrane</keyword>
<dbReference type="GO" id="GO:0004674">
    <property type="term" value="F:protein serine/threonine kinase activity"/>
    <property type="evidence" value="ECO:0007669"/>
    <property type="project" value="UniProtKB-KW"/>
</dbReference>
<dbReference type="GO" id="GO:0005524">
    <property type="term" value="F:ATP binding"/>
    <property type="evidence" value="ECO:0007669"/>
    <property type="project" value="UniProtKB-KW"/>
</dbReference>
<evidence type="ECO:0000256" key="10">
    <source>
        <dbReference type="ARBA" id="ARBA00023180"/>
    </source>
</evidence>
<keyword evidence="7 13" id="KW-0418">Kinase</keyword>
<keyword evidence="8 13" id="KW-0067">ATP-binding</keyword>
<evidence type="ECO:0000256" key="4">
    <source>
        <dbReference type="ARBA" id="ARBA00022679"/>
    </source>
</evidence>
<dbReference type="EC" id="2.7.11.1" evidence="13"/>
<evidence type="ECO:0000313" key="18">
    <source>
        <dbReference type="Proteomes" id="UP000238479"/>
    </source>
</evidence>
<evidence type="ECO:0000259" key="15">
    <source>
        <dbReference type="PROSITE" id="PS50011"/>
    </source>
</evidence>
<feature type="domain" description="Bulb-type lectin" evidence="16">
    <location>
        <begin position="57"/>
        <end position="187"/>
    </location>
</feature>
<comment type="caution">
    <text evidence="17">The sequence shown here is derived from an EMBL/GenBank/DDBJ whole genome shotgun (WGS) entry which is preliminary data.</text>
</comment>
<dbReference type="InterPro" id="IPR001245">
    <property type="entry name" value="Ser-Thr/Tyr_kinase_cat_dom"/>
</dbReference>
<dbReference type="InterPro" id="IPR024171">
    <property type="entry name" value="SRK-like_kinase"/>
</dbReference>
<dbReference type="SUPFAM" id="SSF51110">
    <property type="entry name" value="alpha-D-mannose-specific plant lectins"/>
    <property type="match status" value="1"/>
</dbReference>
<dbReference type="FunFam" id="3.30.200.20:FF:000951">
    <property type="entry name" value="Uncharacterized protein"/>
    <property type="match status" value="1"/>
</dbReference>
<dbReference type="SUPFAM" id="SSF56112">
    <property type="entry name" value="Protein kinase-like (PK-like)"/>
    <property type="match status" value="1"/>
</dbReference>
<keyword evidence="14" id="KW-1133">Transmembrane helix</keyword>
<evidence type="ECO:0000256" key="12">
    <source>
        <dbReference type="ARBA" id="ARBA00048679"/>
    </source>
</evidence>
<keyword evidence="6 13" id="KW-0547">Nucleotide-binding</keyword>
<keyword evidence="2" id="KW-1003">Cell membrane</keyword>
<feature type="domain" description="Protein kinase" evidence="15">
    <location>
        <begin position="533"/>
        <end position="809"/>
    </location>
</feature>
<dbReference type="Pfam" id="PF01453">
    <property type="entry name" value="B_lectin"/>
    <property type="match status" value="1"/>
</dbReference>
<keyword evidence="4 13" id="KW-0808">Transferase</keyword>
<dbReference type="GO" id="GO:0106310">
    <property type="term" value="F:protein serine kinase activity"/>
    <property type="evidence" value="ECO:0007669"/>
    <property type="project" value="RHEA"/>
</dbReference>
<dbReference type="Gramene" id="PRQ30521">
    <property type="protein sequence ID" value="PRQ30521"/>
    <property type="gene ID" value="RchiOBHm_Chr5g0025571"/>
</dbReference>
<evidence type="ECO:0000256" key="14">
    <source>
        <dbReference type="SAM" id="Phobius"/>
    </source>
</evidence>
<evidence type="ECO:0000256" key="2">
    <source>
        <dbReference type="ARBA" id="ARBA00022475"/>
    </source>
</evidence>
<dbReference type="InterPro" id="IPR036426">
    <property type="entry name" value="Bulb-type_lectin_dom_sf"/>
</dbReference>
<dbReference type="STRING" id="74649.A0A2P6Q8K7"/>
<keyword evidence="10" id="KW-0325">Glycoprotein</keyword>
<dbReference type="PANTHER" id="PTHR27002:SF1087">
    <property type="entry name" value="PROTEIN KINASE DOMAIN-CONTAINING PROTEIN"/>
    <property type="match status" value="1"/>
</dbReference>
<evidence type="ECO:0000256" key="1">
    <source>
        <dbReference type="ARBA" id="ARBA00004251"/>
    </source>
</evidence>
<dbReference type="GO" id="GO:0005886">
    <property type="term" value="C:plasma membrane"/>
    <property type="evidence" value="ECO:0007669"/>
    <property type="project" value="UniProtKB-SubCell"/>
</dbReference>
<dbReference type="OMA" id="IFTHTEL"/>
<dbReference type="PROSITE" id="PS50011">
    <property type="entry name" value="PROTEIN_KINASE_DOM"/>
    <property type="match status" value="1"/>
</dbReference>
<dbReference type="InterPro" id="IPR011009">
    <property type="entry name" value="Kinase-like_dom_sf"/>
</dbReference>
<evidence type="ECO:0000256" key="7">
    <source>
        <dbReference type="ARBA" id="ARBA00022777"/>
    </source>
</evidence>
<dbReference type="EMBL" id="PDCK01000043">
    <property type="protein sequence ID" value="PRQ30521.1"/>
    <property type="molecule type" value="Genomic_DNA"/>
</dbReference>
<dbReference type="CDD" id="cd14066">
    <property type="entry name" value="STKc_IRAK"/>
    <property type="match status" value="1"/>
</dbReference>
<dbReference type="Proteomes" id="UP000238479">
    <property type="component" value="Chromosome 5"/>
</dbReference>
<dbReference type="SMART" id="SM00220">
    <property type="entry name" value="S_TKc"/>
    <property type="match status" value="1"/>
</dbReference>
<evidence type="ECO:0000256" key="9">
    <source>
        <dbReference type="ARBA" id="ARBA00023157"/>
    </source>
</evidence>
<keyword evidence="5" id="KW-0732">Signal</keyword>
<keyword evidence="9" id="KW-1015">Disulfide bond</keyword>
<dbReference type="PROSITE" id="PS00108">
    <property type="entry name" value="PROTEIN_KINASE_ST"/>
    <property type="match status" value="1"/>
</dbReference>
<comment type="similarity">
    <text evidence="13">Belongs to the protein kinase superfamily. Ser/Thr protein kinase family.</text>
</comment>
<comment type="catalytic activity">
    <reaction evidence="12 13">
        <text>L-seryl-[protein] + ATP = O-phospho-L-seryl-[protein] + ADP + H(+)</text>
        <dbReference type="Rhea" id="RHEA:17989"/>
        <dbReference type="Rhea" id="RHEA-COMP:9863"/>
        <dbReference type="Rhea" id="RHEA-COMP:11604"/>
        <dbReference type="ChEBI" id="CHEBI:15378"/>
        <dbReference type="ChEBI" id="CHEBI:29999"/>
        <dbReference type="ChEBI" id="CHEBI:30616"/>
        <dbReference type="ChEBI" id="CHEBI:83421"/>
        <dbReference type="ChEBI" id="CHEBI:456216"/>
        <dbReference type="EC" id="2.7.11.1"/>
    </reaction>
</comment>
<dbReference type="InterPro" id="IPR008271">
    <property type="entry name" value="Ser/Thr_kinase_AS"/>
</dbReference>
<dbReference type="Gene3D" id="3.30.200.20">
    <property type="entry name" value="Phosphorylase Kinase, domain 1"/>
    <property type="match status" value="1"/>
</dbReference>
<keyword evidence="18" id="KW-1185">Reference proteome</keyword>
<feature type="transmembrane region" description="Helical" evidence="14">
    <location>
        <begin position="20"/>
        <end position="45"/>
    </location>
</feature>
<keyword evidence="14" id="KW-0472">Membrane</keyword>
<evidence type="ECO:0000256" key="3">
    <source>
        <dbReference type="ARBA" id="ARBA00022527"/>
    </source>
</evidence>
<gene>
    <name evidence="17" type="ORF">RchiOBHm_Chr5g0025571</name>
</gene>
<dbReference type="AlphaFoldDB" id="A0A2P6Q8K7"/>
<dbReference type="SMART" id="SM00108">
    <property type="entry name" value="B_lectin"/>
    <property type="match status" value="1"/>
</dbReference>
<dbReference type="Gene3D" id="2.90.10.10">
    <property type="entry name" value="Bulb-type lectin domain"/>
    <property type="match status" value="1"/>
</dbReference>
<name>A0A2P6Q8K7_ROSCH</name>
<proteinExistence type="inferred from homology"/>
<dbReference type="FunFam" id="1.10.510.10:FF:000060">
    <property type="entry name" value="G-type lectin S-receptor-like serine/threonine-protein kinase"/>
    <property type="match status" value="1"/>
</dbReference>
<evidence type="ECO:0000256" key="11">
    <source>
        <dbReference type="ARBA" id="ARBA00047899"/>
    </source>
</evidence>
<comment type="subcellular location">
    <subcellularLocation>
        <location evidence="1">Cell membrane</location>
        <topology evidence="1">Single-pass type I membrane protein</topology>
    </subcellularLocation>
</comment>
<protein>
    <recommendedName>
        <fullName evidence="13">Receptor-like serine/threonine-protein kinase</fullName>
        <ecNumber evidence="13">2.7.11.1</ecNumber>
    </recommendedName>
</protein>
<sequence length="850" mass="95870">MVNVMAMLAGFQEQHEKAMYLVIINHGFRFVQLLIFFLIILSSLWDFHVAAARDNIGDTLRVGDTLNSSSALVSASNKFTLLFLTNGSSSNYSYLYIKRYNVSDANKAWVANRDSPVLYPHGVLTLDSNNTLKIITTQGGPGSGDGDPLVVLGSVPKSSSTVVATLLDSGNFILQELNSDGSTKQVWWQSFDYPTDTFLPGMKLGVNHSNNGHIWSLTSWTSFHNPLPGPFTLGWDPNGRQLEIRGRGTVYWRSGNYNTSSNRFEFIIPNQKLIFHYSIFLNENEEYLTYTTRDDDQNGEFPEWLLNFDGRLFNFYGSALDIARADECGNNIDGLGCQTNDQLTDFCKAEVGQKFQQKKGYFKPTPLSSTSRCPYWLKDVSNTTSNITSADCEDTCRRYCDCLGFDFLYQYPTGCRFWSSDCEFYEDFTQPGTASSFVRSMAPKSSPSKSPVIKPFASCVIYEEEEENLNFQVYCLVKHYKQLDRFNFMFLRFSVPALFLVGENEIDQNKLLVMGHDLSIFSYASIMAATCNFAEENKLGEGGFGPVYKGRLLTGKEIAVKRLSKCSGQGTLEFKNELILIYELQHTNLVQLFGFCIHREERMLIYEYMPNKSLDYFLFDATEGVLLDWHKRFSIIEGITQGLLYLHKYSRKKVVHRDLKASNVLLDKDMNPKISDFGMARIFTHTELQINTGRIVGTLGYMPPEYAMNGIFSIKSDVYSFGVLMLEILSGRKNNSFYNDDRVLNLAGYAWELWKDGAGLQLMDSNLGDSCNKDQFLRCVNVGLLCVGDNAANRPTMSEVISMLTNESLPLPEPTKPSFCTEEVIVATIVGGKPQILSMNGMTISDMCGR</sequence>
<evidence type="ECO:0000259" key="16">
    <source>
        <dbReference type="PROSITE" id="PS50927"/>
    </source>
</evidence>
<evidence type="ECO:0000256" key="5">
    <source>
        <dbReference type="ARBA" id="ARBA00022729"/>
    </source>
</evidence>
<dbReference type="InterPro" id="IPR001480">
    <property type="entry name" value="Bulb-type_lectin_dom"/>
</dbReference>
<organism evidence="17 18">
    <name type="scientific">Rosa chinensis</name>
    <name type="common">China rose</name>
    <dbReference type="NCBI Taxonomy" id="74649"/>
    <lineage>
        <taxon>Eukaryota</taxon>
        <taxon>Viridiplantae</taxon>
        <taxon>Streptophyta</taxon>
        <taxon>Embryophyta</taxon>
        <taxon>Tracheophyta</taxon>
        <taxon>Spermatophyta</taxon>
        <taxon>Magnoliopsida</taxon>
        <taxon>eudicotyledons</taxon>
        <taxon>Gunneridae</taxon>
        <taxon>Pentapetalae</taxon>
        <taxon>rosids</taxon>
        <taxon>fabids</taxon>
        <taxon>Rosales</taxon>
        <taxon>Rosaceae</taxon>
        <taxon>Rosoideae</taxon>
        <taxon>Rosoideae incertae sedis</taxon>
        <taxon>Rosa</taxon>
    </lineage>
</organism>
<accession>A0A2P6Q8K7</accession>
<comment type="catalytic activity">
    <reaction evidence="11 13">
        <text>L-threonyl-[protein] + ATP = O-phospho-L-threonyl-[protein] + ADP + H(+)</text>
        <dbReference type="Rhea" id="RHEA:46608"/>
        <dbReference type="Rhea" id="RHEA-COMP:11060"/>
        <dbReference type="Rhea" id="RHEA-COMP:11605"/>
        <dbReference type="ChEBI" id="CHEBI:15378"/>
        <dbReference type="ChEBI" id="CHEBI:30013"/>
        <dbReference type="ChEBI" id="CHEBI:30616"/>
        <dbReference type="ChEBI" id="CHEBI:61977"/>
        <dbReference type="ChEBI" id="CHEBI:456216"/>
        <dbReference type="EC" id="2.7.11.1"/>
    </reaction>
</comment>
<evidence type="ECO:0000313" key="17">
    <source>
        <dbReference type="EMBL" id="PRQ30521.1"/>
    </source>
</evidence>
<dbReference type="Pfam" id="PF07714">
    <property type="entry name" value="PK_Tyr_Ser-Thr"/>
    <property type="match status" value="1"/>
</dbReference>
<dbReference type="InterPro" id="IPR000719">
    <property type="entry name" value="Prot_kinase_dom"/>
</dbReference>
<evidence type="ECO:0000256" key="13">
    <source>
        <dbReference type="PIRNR" id="PIRNR000641"/>
    </source>
</evidence>
<dbReference type="PIRSF" id="PIRSF000641">
    <property type="entry name" value="SRK"/>
    <property type="match status" value="1"/>
</dbReference>
<dbReference type="PANTHER" id="PTHR27002">
    <property type="entry name" value="RECEPTOR-LIKE SERINE/THREONINE-PROTEIN KINASE SD1-8"/>
    <property type="match status" value="1"/>
</dbReference>
<keyword evidence="3 13" id="KW-0723">Serine/threonine-protein kinase</keyword>